<evidence type="ECO:0000313" key="4">
    <source>
        <dbReference type="EMBL" id="KAJ1973485.1"/>
    </source>
</evidence>
<dbReference type="PANTHER" id="PTHR28524:SF3">
    <property type="entry name" value="SUCCINATE DEHYDROGENASE ASSEMBLY FACTOR 4, MITOCHONDRIAL"/>
    <property type="match status" value="1"/>
</dbReference>
<feature type="region of interest" description="Disordered" evidence="3">
    <location>
        <begin position="56"/>
        <end position="110"/>
    </location>
</feature>
<protein>
    <recommendedName>
        <fullName evidence="2">Succinate dehydrogenase assembly factor 4, mitochondrial</fullName>
    </recommendedName>
</protein>
<reference evidence="4" key="1">
    <citation type="submission" date="2022-07" db="EMBL/GenBank/DDBJ databases">
        <title>Phylogenomic reconstructions and comparative analyses of Kickxellomycotina fungi.</title>
        <authorList>
            <person name="Reynolds N.K."/>
            <person name="Stajich J.E."/>
            <person name="Barry K."/>
            <person name="Grigoriev I.V."/>
            <person name="Crous P."/>
            <person name="Smith M.E."/>
        </authorList>
    </citation>
    <scope>NUCLEOTIDE SEQUENCE</scope>
    <source>
        <strain evidence="4">RSA 567</strain>
    </source>
</reference>
<keyword evidence="5" id="KW-1185">Reference proteome</keyword>
<dbReference type="Pfam" id="PF07896">
    <property type="entry name" value="DUF1674"/>
    <property type="match status" value="1"/>
</dbReference>
<dbReference type="AlphaFoldDB" id="A0A9W8B4B6"/>
<organism evidence="4 5">
    <name type="scientific">Dimargaris verticillata</name>
    <dbReference type="NCBI Taxonomy" id="2761393"/>
    <lineage>
        <taxon>Eukaryota</taxon>
        <taxon>Fungi</taxon>
        <taxon>Fungi incertae sedis</taxon>
        <taxon>Zoopagomycota</taxon>
        <taxon>Kickxellomycotina</taxon>
        <taxon>Dimargaritomycetes</taxon>
        <taxon>Dimargaritales</taxon>
        <taxon>Dimargaritaceae</taxon>
        <taxon>Dimargaris</taxon>
    </lineage>
</organism>
<evidence type="ECO:0000256" key="3">
    <source>
        <dbReference type="SAM" id="MobiDB-lite"/>
    </source>
</evidence>
<accession>A0A9W8B4B6</accession>
<proteinExistence type="inferred from homology"/>
<name>A0A9W8B4B6_9FUNG</name>
<feature type="region of interest" description="Disordered" evidence="3">
    <location>
        <begin position="24"/>
        <end position="43"/>
    </location>
</feature>
<dbReference type="Proteomes" id="UP001151582">
    <property type="component" value="Unassembled WGS sequence"/>
</dbReference>
<comment type="similarity">
    <text evidence="1">Belongs to the SDHAF4 family.</text>
</comment>
<dbReference type="OrthoDB" id="201362at2759"/>
<dbReference type="PANTHER" id="PTHR28524">
    <property type="entry name" value="SUCCINATE DEHYDROGENASE ASSEMBLY FACTOR 4, MITOCHONDRIAL"/>
    <property type="match status" value="1"/>
</dbReference>
<evidence type="ECO:0000256" key="1">
    <source>
        <dbReference type="ARBA" id="ARBA00005701"/>
    </source>
</evidence>
<feature type="compositionally biased region" description="Basic and acidic residues" evidence="3">
    <location>
        <begin position="97"/>
        <end position="110"/>
    </location>
</feature>
<evidence type="ECO:0000256" key="2">
    <source>
        <dbReference type="ARBA" id="ARBA00022170"/>
    </source>
</evidence>
<dbReference type="EMBL" id="JANBQB010000813">
    <property type="protein sequence ID" value="KAJ1973485.1"/>
    <property type="molecule type" value="Genomic_DNA"/>
</dbReference>
<evidence type="ECO:0000313" key="5">
    <source>
        <dbReference type="Proteomes" id="UP001151582"/>
    </source>
</evidence>
<dbReference type="InterPro" id="IPR012875">
    <property type="entry name" value="SDHF4"/>
</dbReference>
<gene>
    <name evidence="4" type="ORF">H4R34_005059</name>
</gene>
<sequence>MPLPTSRITLSALVRRAHVPRRLFTSFRDRPGPVPLGDKQQQKEFEAAIQQGLQNEAAAEAGQHPAVVAQPTLQPFENDINPDTHEQGGPKGPEPTRYGDWERNGRVIDF</sequence>
<comment type="caution">
    <text evidence="4">The sequence shown here is derived from an EMBL/GenBank/DDBJ whole genome shotgun (WGS) entry which is preliminary data.</text>
</comment>